<proteinExistence type="predicted"/>
<keyword evidence="1 3" id="KW-0489">Methyltransferase</keyword>
<keyword evidence="2 3" id="KW-0808">Transferase</keyword>
<dbReference type="AlphaFoldDB" id="A0A848CIL2"/>
<comment type="caution">
    <text evidence="3">The sequence shown here is derived from an EMBL/GenBank/DDBJ whole genome shotgun (WGS) entry which is preliminary data.</text>
</comment>
<dbReference type="GO" id="GO:0035243">
    <property type="term" value="F:protein-arginine omega-N symmetric methyltransferase activity"/>
    <property type="evidence" value="ECO:0007669"/>
    <property type="project" value="TreeGrafter"/>
</dbReference>
<accession>A0A848CIL2</accession>
<dbReference type="GO" id="GO:0032259">
    <property type="term" value="P:methylation"/>
    <property type="evidence" value="ECO:0007669"/>
    <property type="project" value="UniProtKB-KW"/>
</dbReference>
<dbReference type="Proteomes" id="UP000561326">
    <property type="component" value="Unassembled WGS sequence"/>
</dbReference>
<protein>
    <submittedName>
        <fullName evidence="3">SAM-dependent methyltransferase</fullName>
    </submittedName>
</protein>
<evidence type="ECO:0000313" key="4">
    <source>
        <dbReference type="Proteomes" id="UP000561326"/>
    </source>
</evidence>
<sequence>MNVTKAIQQAIQETAEGMISFRNYMEYALYSPEGGYYQQERPKIGKRGDFYTSASVGSVYGEILADTLWEMINKLPSTELAIVEMGGGNGQLSAQILRSLRETDRLATCTSSLTYVMIEASAYHRVLQEEALRPFRNSIDVQWYSSVDEAKAVWPELRGILLSNELLDAFPVHIVEYRDGSWYEVYVIENKEGGKPFTERLGPLSTGMLADYIKKQGIPPLEGYRAEINLDSIRWMESVAEWLVKGYVLTVDYGYERGVLYTPSRKKGTLLCYKEHTMNENPYEEPGTQDITTHVNFSALMDAAEGKELETIGFYTQQQFLMQAGILQKLEEHTGGDPFRNEAAKRNRAIRQLIMAEGMGSVFRVLVQVKHAEKKLASCTPWTLQR</sequence>
<dbReference type="Gene3D" id="3.40.50.12710">
    <property type="match status" value="1"/>
</dbReference>
<organism evidence="3 4">
    <name type="scientific">Aneurinibacillus aneurinilyticus</name>
    <name type="common">Bacillus aneurinolyticus</name>
    <dbReference type="NCBI Taxonomy" id="1391"/>
    <lineage>
        <taxon>Bacteria</taxon>
        <taxon>Bacillati</taxon>
        <taxon>Bacillota</taxon>
        <taxon>Bacilli</taxon>
        <taxon>Bacillales</taxon>
        <taxon>Paenibacillaceae</taxon>
        <taxon>Aneurinibacillus group</taxon>
        <taxon>Aneurinibacillus</taxon>
    </lineage>
</organism>
<dbReference type="Pfam" id="PF02636">
    <property type="entry name" value="Methyltransf_28"/>
    <property type="match status" value="1"/>
</dbReference>
<dbReference type="PANTHER" id="PTHR12049:SF7">
    <property type="entry name" value="PROTEIN ARGININE METHYLTRANSFERASE NDUFAF7, MITOCHONDRIAL"/>
    <property type="match status" value="1"/>
</dbReference>
<name>A0A848CIL2_ANEAE</name>
<dbReference type="PANTHER" id="PTHR12049">
    <property type="entry name" value="PROTEIN ARGININE METHYLTRANSFERASE NDUFAF7, MITOCHONDRIAL"/>
    <property type="match status" value="1"/>
</dbReference>
<evidence type="ECO:0000256" key="1">
    <source>
        <dbReference type="ARBA" id="ARBA00022603"/>
    </source>
</evidence>
<dbReference type="InterPro" id="IPR029063">
    <property type="entry name" value="SAM-dependent_MTases_sf"/>
</dbReference>
<dbReference type="EMBL" id="JABAGO010000002">
    <property type="protein sequence ID" value="NME97094.1"/>
    <property type="molecule type" value="Genomic_DNA"/>
</dbReference>
<reference evidence="3 4" key="1">
    <citation type="submission" date="2020-04" db="EMBL/GenBank/DDBJ databases">
        <authorList>
            <person name="Hitch T.C.A."/>
            <person name="Wylensek D."/>
            <person name="Clavel T."/>
        </authorList>
    </citation>
    <scope>NUCLEOTIDE SEQUENCE [LARGE SCALE GENOMIC DNA]</scope>
    <source>
        <strain evidence="3 4">WB01_D5_05</strain>
    </source>
</reference>
<dbReference type="RefSeq" id="WP_168974425.1">
    <property type="nucleotide sequence ID" value="NZ_JABAGO010000002.1"/>
</dbReference>
<dbReference type="InterPro" id="IPR003788">
    <property type="entry name" value="NDUFAF7"/>
</dbReference>
<dbReference type="InterPro" id="IPR038375">
    <property type="entry name" value="NDUFAF7_sf"/>
</dbReference>
<dbReference type="SUPFAM" id="SSF53335">
    <property type="entry name" value="S-adenosyl-L-methionine-dependent methyltransferases"/>
    <property type="match status" value="1"/>
</dbReference>
<evidence type="ECO:0000313" key="3">
    <source>
        <dbReference type="EMBL" id="NME97094.1"/>
    </source>
</evidence>
<evidence type="ECO:0000256" key="2">
    <source>
        <dbReference type="ARBA" id="ARBA00022679"/>
    </source>
</evidence>
<gene>
    <name evidence="3" type="ORF">HF838_02365</name>
</gene>